<dbReference type="EC" id="2.7.13.3" evidence="3"/>
<keyword evidence="12" id="KW-0812">Transmembrane</keyword>
<feature type="transmembrane region" description="Helical" evidence="12">
    <location>
        <begin position="207"/>
        <end position="232"/>
    </location>
</feature>
<dbReference type="InterPro" id="IPR003661">
    <property type="entry name" value="HisK_dim/P_dom"/>
</dbReference>
<keyword evidence="9" id="KW-0902">Two-component regulatory system</keyword>
<dbReference type="InterPro" id="IPR004358">
    <property type="entry name" value="Sig_transdc_His_kin-like_C"/>
</dbReference>
<feature type="transmembrane region" description="Helical" evidence="12">
    <location>
        <begin position="276"/>
        <end position="293"/>
    </location>
</feature>
<dbReference type="CDD" id="cd17574">
    <property type="entry name" value="REC_OmpR"/>
    <property type="match status" value="1"/>
</dbReference>
<dbReference type="Gene3D" id="1.10.287.130">
    <property type="match status" value="1"/>
</dbReference>
<dbReference type="SUPFAM" id="SSF52172">
    <property type="entry name" value="CheY-like"/>
    <property type="match status" value="1"/>
</dbReference>
<dbReference type="Pfam" id="PF06580">
    <property type="entry name" value="His_kinase"/>
    <property type="match status" value="1"/>
</dbReference>
<dbReference type="Pfam" id="PF00512">
    <property type="entry name" value="HisKA"/>
    <property type="match status" value="1"/>
</dbReference>
<keyword evidence="7" id="KW-0418">Kinase</keyword>
<keyword evidence="16" id="KW-1185">Reference proteome</keyword>
<feature type="modified residue" description="4-aspartylphosphate" evidence="11">
    <location>
        <position position="748"/>
    </location>
</feature>
<evidence type="ECO:0000256" key="6">
    <source>
        <dbReference type="ARBA" id="ARBA00022741"/>
    </source>
</evidence>
<dbReference type="InterPro" id="IPR001789">
    <property type="entry name" value="Sig_transdc_resp-reg_receiver"/>
</dbReference>
<reference evidence="15 16" key="1">
    <citation type="submission" date="2020-04" db="EMBL/GenBank/DDBJ databases">
        <title>Genome sequencing of novel species.</title>
        <authorList>
            <person name="Heo J."/>
            <person name="Kim S.-J."/>
            <person name="Kim J.-S."/>
            <person name="Hong S.-B."/>
            <person name="Kwon S.-W."/>
        </authorList>
    </citation>
    <scope>NUCLEOTIDE SEQUENCE [LARGE SCALE GENOMIC DNA]</scope>
    <source>
        <strain evidence="15 16">MFER-1</strain>
    </source>
</reference>
<evidence type="ECO:0000256" key="11">
    <source>
        <dbReference type="PROSITE-ProRule" id="PRU00169"/>
    </source>
</evidence>
<evidence type="ECO:0000256" key="7">
    <source>
        <dbReference type="ARBA" id="ARBA00022777"/>
    </source>
</evidence>
<dbReference type="RefSeq" id="WP_169278659.1">
    <property type="nucleotide sequence ID" value="NZ_CP051680.1"/>
</dbReference>
<dbReference type="KEGG" id="cheb:HH215_03615"/>
<feature type="domain" description="Histidine kinase" evidence="13">
    <location>
        <begin position="436"/>
        <end position="654"/>
    </location>
</feature>
<evidence type="ECO:0000256" key="1">
    <source>
        <dbReference type="ARBA" id="ARBA00000085"/>
    </source>
</evidence>
<evidence type="ECO:0000256" key="9">
    <source>
        <dbReference type="ARBA" id="ARBA00023012"/>
    </source>
</evidence>
<comment type="catalytic activity">
    <reaction evidence="1">
        <text>ATP + protein L-histidine = ADP + protein N-phospho-L-histidine.</text>
        <dbReference type="EC" id="2.7.13.3"/>
    </reaction>
</comment>
<evidence type="ECO:0000256" key="5">
    <source>
        <dbReference type="ARBA" id="ARBA00022679"/>
    </source>
</evidence>
<feature type="transmembrane region" description="Helical" evidence="12">
    <location>
        <begin position="360"/>
        <end position="379"/>
    </location>
</feature>
<comment type="similarity">
    <text evidence="2">In the N-terminal section; belongs to the phytochrome family.</text>
</comment>
<evidence type="ECO:0000256" key="12">
    <source>
        <dbReference type="SAM" id="Phobius"/>
    </source>
</evidence>
<dbReference type="AlphaFoldDB" id="A0A7Z2VG81"/>
<dbReference type="EMBL" id="CP051680">
    <property type="protein sequence ID" value="QJD82360.1"/>
    <property type="molecule type" value="Genomic_DNA"/>
</dbReference>
<feature type="domain" description="Response regulatory" evidence="14">
    <location>
        <begin position="699"/>
        <end position="815"/>
    </location>
</feature>
<keyword evidence="8" id="KW-0067">ATP-binding</keyword>
<evidence type="ECO:0000259" key="14">
    <source>
        <dbReference type="PROSITE" id="PS50110"/>
    </source>
</evidence>
<protein>
    <recommendedName>
        <fullName evidence="10">Circadian input-output histidine kinase CikA</fullName>
        <ecNumber evidence="3">2.7.13.3</ecNumber>
    </recommendedName>
</protein>
<dbReference type="SUPFAM" id="SSF47384">
    <property type="entry name" value="Homodimeric domain of signal transducing histidine kinase"/>
    <property type="match status" value="1"/>
</dbReference>
<dbReference type="PANTHER" id="PTHR43547:SF2">
    <property type="entry name" value="HYBRID SIGNAL TRANSDUCTION HISTIDINE KINASE C"/>
    <property type="match status" value="1"/>
</dbReference>
<keyword evidence="12" id="KW-1133">Transmembrane helix</keyword>
<dbReference type="InterPro" id="IPR008979">
    <property type="entry name" value="Galactose-bd-like_sf"/>
</dbReference>
<evidence type="ECO:0000313" key="16">
    <source>
        <dbReference type="Proteomes" id="UP000502248"/>
    </source>
</evidence>
<organism evidence="15 16">
    <name type="scientific">Cohnella herbarum</name>
    <dbReference type="NCBI Taxonomy" id="2728023"/>
    <lineage>
        <taxon>Bacteria</taxon>
        <taxon>Bacillati</taxon>
        <taxon>Bacillota</taxon>
        <taxon>Bacilli</taxon>
        <taxon>Bacillales</taxon>
        <taxon>Paenibacillaceae</taxon>
        <taxon>Cohnella</taxon>
    </lineage>
</organism>
<dbReference type="Gene3D" id="3.40.50.2300">
    <property type="match status" value="1"/>
</dbReference>
<feature type="transmembrane region" description="Helical" evidence="12">
    <location>
        <begin position="391"/>
        <end position="410"/>
    </location>
</feature>
<dbReference type="Gene3D" id="2.60.120.260">
    <property type="entry name" value="Galactose-binding domain-like"/>
    <property type="match status" value="1"/>
</dbReference>
<dbReference type="InterPro" id="IPR036097">
    <property type="entry name" value="HisK_dim/P_sf"/>
</dbReference>
<dbReference type="SMART" id="SM00387">
    <property type="entry name" value="HATPase_c"/>
    <property type="match status" value="2"/>
</dbReference>
<accession>A0A7Z2VG81</accession>
<feature type="transmembrane region" description="Helical" evidence="12">
    <location>
        <begin position="305"/>
        <end position="326"/>
    </location>
</feature>
<gene>
    <name evidence="15" type="ORF">HH215_03615</name>
</gene>
<keyword evidence="5" id="KW-0808">Transferase</keyword>
<name>A0A7Z2VG81_9BACL</name>
<dbReference type="Gene3D" id="3.30.565.10">
    <property type="entry name" value="Histidine kinase-like ATPase, C-terminal domain"/>
    <property type="match status" value="2"/>
</dbReference>
<dbReference type="FunFam" id="3.30.565.10:FF:000010">
    <property type="entry name" value="Sensor histidine kinase RcsC"/>
    <property type="match status" value="1"/>
</dbReference>
<sequence>MTKRKTLIITTLFLLVLTGIRLLWISFQAPPNHPHAVQGIMDLRDWDFESNRPITLDGEWEFYPLRLIANEGSNPENNSQPAYIQVPGSWEASLTSDSSSMLGYGSYRLRILVDSADQERSYGFRVTGITNSSELFVNGRLVGHAGKPSSNPAEYTPKSLPYTESYTTNSQILDVVIHVSNYSNPVKGGIFRSIKFGDGNAIQNEKWFSISAQVLVGFLLFLHAVYACILYFIGTTKKILISFIMLIFSAIIMTLTDDDRLLLTWFPINYSWGIKLQYISLILVGLFLLRFVLQLLPEYTKVITFKYFLVLAGLTIIVILIAPVSFNIQAGVFYLPILLIPGKIIPTIILRSASRGDKDIVFLLLGTTTLLSNAIWGVIKNRFWTDLNYYPIDLIVTFLVLAAFWFKRFFRASMQSQKLAEKLQKADKLKDDFLANTSHELRNPLHGMINFAQSVLDTGADKLDADNTNKLETLVSVGKRMSLLLTDLLELNRLKESGMVLHPAPTAIQPLVLGVFDMVRYLVKDKPVNLVNAVPDKFPPIMADENRLLQIMFNLVHNAVKFTHAGHITIDCVYKNGKAEISVTDSGIGMDKETLDRIFQRYEQGDSSMTAIAGGIGLGLSISKQLVELHGGALRVSSVIGQGTTFTFDLTIAEPYSESGINEHPTLLIAAAVEEIEIGELAEQFADQPDVMIGDKRSSILAVDDDSVNLSILTNILPRDSYDVVTVSSAETALALIDKRDWDLVISDVMMPRMSGYELTQAIRERFSVSELPILLLTARSRSEDIEAGFRAGANDYVTKPVDSLALRSRVQALTGLKQSVRERLRLEAAWLQAQIQPHFLFNTLTALAALSEIDTSRMRSLLEAFGNYLRSSFDFQNTEQLVTLNHELDLVRSYLYIEKERFEERLQVTWEVNEASLLRIPPLTIQPLVENAVRHGLMKRAQGGAIHIKVVEDDEYAEVSISDNGVGIEEDKLKSIFDIPAGNPDNGIGLLNTDRRLKQLYGQGLQIRSSADRGTTVSFKVFKTSQ</sequence>
<feature type="domain" description="Histidine kinase" evidence="13">
    <location>
        <begin position="926"/>
        <end position="1026"/>
    </location>
</feature>
<evidence type="ECO:0000256" key="10">
    <source>
        <dbReference type="ARBA" id="ARBA00074306"/>
    </source>
</evidence>
<dbReference type="SUPFAM" id="SSF55874">
    <property type="entry name" value="ATPase domain of HSP90 chaperone/DNA topoisomerase II/histidine kinase"/>
    <property type="match status" value="2"/>
</dbReference>
<dbReference type="GO" id="GO:0016020">
    <property type="term" value="C:membrane"/>
    <property type="evidence" value="ECO:0007669"/>
    <property type="project" value="InterPro"/>
</dbReference>
<dbReference type="Proteomes" id="UP000502248">
    <property type="component" value="Chromosome"/>
</dbReference>
<dbReference type="CDD" id="cd16922">
    <property type="entry name" value="HATPase_EvgS-ArcB-TorS-like"/>
    <property type="match status" value="1"/>
</dbReference>
<dbReference type="SUPFAM" id="SSF49785">
    <property type="entry name" value="Galactose-binding domain-like"/>
    <property type="match status" value="1"/>
</dbReference>
<keyword evidence="4 11" id="KW-0597">Phosphoprotein</keyword>
<dbReference type="InterPro" id="IPR010559">
    <property type="entry name" value="Sig_transdc_His_kin_internal"/>
</dbReference>
<dbReference type="Pfam" id="PF02518">
    <property type="entry name" value="HATPase_c"/>
    <property type="match status" value="2"/>
</dbReference>
<dbReference type="InterPro" id="IPR011623">
    <property type="entry name" value="7TMR_DISM_rcpt_extracell_dom1"/>
</dbReference>
<keyword evidence="6" id="KW-0547">Nucleotide-binding</keyword>
<dbReference type="PANTHER" id="PTHR43547">
    <property type="entry name" value="TWO-COMPONENT HISTIDINE KINASE"/>
    <property type="match status" value="1"/>
</dbReference>
<dbReference type="Pfam" id="PF07695">
    <property type="entry name" value="7TMR-DISM_7TM"/>
    <property type="match status" value="1"/>
</dbReference>
<dbReference type="InterPro" id="IPR005467">
    <property type="entry name" value="His_kinase_dom"/>
</dbReference>
<dbReference type="InterPro" id="IPR036890">
    <property type="entry name" value="HATPase_C_sf"/>
</dbReference>
<feature type="transmembrane region" description="Helical" evidence="12">
    <location>
        <begin position="332"/>
        <end position="353"/>
    </location>
</feature>
<dbReference type="SMART" id="SM00448">
    <property type="entry name" value="REC"/>
    <property type="match status" value="1"/>
</dbReference>
<dbReference type="GO" id="GO:0005524">
    <property type="term" value="F:ATP binding"/>
    <property type="evidence" value="ECO:0007669"/>
    <property type="project" value="UniProtKB-KW"/>
</dbReference>
<dbReference type="SMART" id="SM00388">
    <property type="entry name" value="HisKA"/>
    <property type="match status" value="1"/>
</dbReference>
<evidence type="ECO:0000256" key="3">
    <source>
        <dbReference type="ARBA" id="ARBA00012438"/>
    </source>
</evidence>
<dbReference type="InterPro" id="IPR011006">
    <property type="entry name" value="CheY-like_superfamily"/>
</dbReference>
<dbReference type="CDD" id="cd00082">
    <property type="entry name" value="HisKA"/>
    <property type="match status" value="1"/>
</dbReference>
<dbReference type="PROSITE" id="PS50110">
    <property type="entry name" value="RESPONSE_REGULATORY"/>
    <property type="match status" value="1"/>
</dbReference>
<feature type="transmembrane region" description="Helical" evidence="12">
    <location>
        <begin position="239"/>
        <end position="256"/>
    </location>
</feature>
<dbReference type="Pfam" id="PF00072">
    <property type="entry name" value="Response_reg"/>
    <property type="match status" value="1"/>
</dbReference>
<evidence type="ECO:0000259" key="13">
    <source>
        <dbReference type="PROSITE" id="PS50109"/>
    </source>
</evidence>
<dbReference type="PROSITE" id="PS50109">
    <property type="entry name" value="HIS_KIN"/>
    <property type="match status" value="2"/>
</dbReference>
<proteinExistence type="inferred from homology"/>
<dbReference type="GO" id="GO:0000155">
    <property type="term" value="F:phosphorelay sensor kinase activity"/>
    <property type="evidence" value="ECO:0007669"/>
    <property type="project" value="InterPro"/>
</dbReference>
<evidence type="ECO:0000256" key="4">
    <source>
        <dbReference type="ARBA" id="ARBA00022553"/>
    </source>
</evidence>
<evidence type="ECO:0000313" key="15">
    <source>
        <dbReference type="EMBL" id="QJD82360.1"/>
    </source>
</evidence>
<evidence type="ECO:0000256" key="2">
    <source>
        <dbReference type="ARBA" id="ARBA00006402"/>
    </source>
</evidence>
<keyword evidence="12" id="KW-0472">Membrane</keyword>
<evidence type="ECO:0000256" key="8">
    <source>
        <dbReference type="ARBA" id="ARBA00022840"/>
    </source>
</evidence>
<dbReference type="InterPro" id="IPR003594">
    <property type="entry name" value="HATPase_dom"/>
</dbReference>
<dbReference type="PRINTS" id="PR00344">
    <property type="entry name" value="BCTRLSENSOR"/>
</dbReference>